<evidence type="ECO:0000313" key="5">
    <source>
        <dbReference type="EMBL" id="QDS88316.1"/>
    </source>
</evidence>
<dbReference type="SUPFAM" id="SSF52172">
    <property type="entry name" value="CheY-like"/>
    <property type="match status" value="1"/>
</dbReference>
<keyword evidence="1 3" id="KW-0597">Phosphoprotein</keyword>
<reference evidence="5 6" key="1">
    <citation type="submission" date="2019-02" db="EMBL/GenBank/DDBJ databases">
        <title>Deep-cultivation of Planctomycetes and their phenomic and genomic characterization uncovers novel biology.</title>
        <authorList>
            <person name="Wiegand S."/>
            <person name="Jogler M."/>
            <person name="Boedeker C."/>
            <person name="Pinto D."/>
            <person name="Vollmers J."/>
            <person name="Rivas-Marin E."/>
            <person name="Kohn T."/>
            <person name="Peeters S.H."/>
            <person name="Heuer A."/>
            <person name="Rast P."/>
            <person name="Oberbeckmann S."/>
            <person name="Bunk B."/>
            <person name="Jeske O."/>
            <person name="Meyerdierks A."/>
            <person name="Storesund J.E."/>
            <person name="Kallscheuer N."/>
            <person name="Luecker S."/>
            <person name="Lage O.M."/>
            <person name="Pohl T."/>
            <person name="Merkel B.J."/>
            <person name="Hornburger P."/>
            <person name="Mueller R.-W."/>
            <person name="Bruemmer F."/>
            <person name="Labrenz M."/>
            <person name="Spormann A.M."/>
            <person name="Op den Camp H."/>
            <person name="Overmann J."/>
            <person name="Amann R."/>
            <person name="Jetten M.S.M."/>
            <person name="Mascher T."/>
            <person name="Medema M.H."/>
            <person name="Devos D.P."/>
            <person name="Kaster A.-K."/>
            <person name="Ovreas L."/>
            <person name="Rohde M."/>
            <person name="Galperin M.Y."/>
            <person name="Jogler C."/>
        </authorList>
    </citation>
    <scope>NUCLEOTIDE SEQUENCE [LARGE SCALE GENOMIC DNA]</scope>
    <source>
        <strain evidence="5 6">EC9</strain>
    </source>
</reference>
<dbReference type="PROSITE" id="PS50110">
    <property type="entry name" value="RESPONSE_REGULATORY"/>
    <property type="match status" value="1"/>
</dbReference>
<dbReference type="InterPro" id="IPR001789">
    <property type="entry name" value="Sig_transdc_resp-reg_receiver"/>
</dbReference>
<evidence type="ECO:0000256" key="1">
    <source>
        <dbReference type="ARBA" id="ARBA00022553"/>
    </source>
</evidence>
<dbReference type="EMBL" id="CP036261">
    <property type="protein sequence ID" value="QDS88316.1"/>
    <property type="molecule type" value="Genomic_DNA"/>
</dbReference>
<dbReference type="SMART" id="SM00448">
    <property type="entry name" value="REC"/>
    <property type="match status" value="1"/>
</dbReference>
<dbReference type="PANTHER" id="PTHR44591:SF14">
    <property type="entry name" value="PROTEIN PILG"/>
    <property type="match status" value="1"/>
</dbReference>
<dbReference type="RefSeq" id="WP_145345470.1">
    <property type="nucleotide sequence ID" value="NZ_CP036261.1"/>
</dbReference>
<dbReference type="GO" id="GO:0043565">
    <property type="term" value="F:sequence-specific DNA binding"/>
    <property type="evidence" value="ECO:0007669"/>
    <property type="project" value="InterPro"/>
</dbReference>
<dbReference type="AlphaFoldDB" id="A0A517M0C4"/>
<dbReference type="InterPro" id="IPR009057">
    <property type="entry name" value="Homeodomain-like_sf"/>
</dbReference>
<sequence length="209" mass="22800">MTEPTSSASLESNADPITRGLDAEALGASSIIVVDDTFVLRDRLSLAFQQRGFRVEQAGDYDEAIARFSSRPTDLAVIDLRMPGRSGLDLLISIKRIHPETKVVILSGFGSIAAAIDAVRMGATNFLSKPADVDDILNAFVRGDQPQTHGLDGSEFPVPSLARAEWEHIHRVLSDCSGNISEAARRLGIHRRSLQRKLRKRAPDDPTSE</sequence>
<feature type="modified residue" description="4-aspartylphosphate" evidence="3">
    <location>
        <position position="79"/>
    </location>
</feature>
<evidence type="ECO:0000313" key="6">
    <source>
        <dbReference type="Proteomes" id="UP000319557"/>
    </source>
</evidence>
<gene>
    <name evidence="5" type="primary">regA</name>
    <name evidence="5" type="ORF">EC9_25060</name>
</gene>
<dbReference type="InterPro" id="IPR002197">
    <property type="entry name" value="HTH_Fis"/>
</dbReference>
<dbReference type="InterPro" id="IPR011006">
    <property type="entry name" value="CheY-like_superfamily"/>
</dbReference>
<evidence type="ECO:0000256" key="2">
    <source>
        <dbReference type="ARBA" id="ARBA00023012"/>
    </source>
</evidence>
<proteinExistence type="predicted"/>
<dbReference type="Gene3D" id="3.40.50.2300">
    <property type="match status" value="1"/>
</dbReference>
<dbReference type="OrthoDB" id="9788090at2"/>
<feature type="domain" description="Response regulatory" evidence="4">
    <location>
        <begin position="30"/>
        <end position="144"/>
    </location>
</feature>
<dbReference type="Gene3D" id="1.10.10.60">
    <property type="entry name" value="Homeodomain-like"/>
    <property type="match status" value="1"/>
</dbReference>
<evidence type="ECO:0000259" key="4">
    <source>
        <dbReference type="PROSITE" id="PS50110"/>
    </source>
</evidence>
<dbReference type="SUPFAM" id="SSF46689">
    <property type="entry name" value="Homeodomain-like"/>
    <property type="match status" value="1"/>
</dbReference>
<accession>A0A517M0C4</accession>
<dbReference type="Proteomes" id="UP000319557">
    <property type="component" value="Chromosome"/>
</dbReference>
<dbReference type="InterPro" id="IPR050595">
    <property type="entry name" value="Bact_response_regulator"/>
</dbReference>
<dbReference type="KEGG" id="ruv:EC9_25060"/>
<name>A0A517M0C4_9BACT</name>
<keyword evidence="6" id="KW-1185">Reference proteome</keyword>
<organism evidence="5 6">
    <name type="scientific">Rosistilla ulvae</name>
    <dbReference type="NCBI Taxonomy" id="1930277"/>
    <lineage>
        <taxon>Bacteria</taxon>
        <taxon>Pseudomonadati</taxon>
        <taxon>Planctomycetota</taxon>
        <taxon>Planctomycetia</taxon>
        <taxon>Pirellulales</taxon>
        <taxon>Pirellulaceae</taxon>
        <taxon>Rosistilla</taxon>
    </lineage>
</organism>
<keyword evidence="2" id="KW-0902">Two-component regulatory system</keyword>
<dbReference type="GO" id="GO:0000160">
    <property type="term" value="P:phosphorelay signal transduction system"/>
    <property type="evidence" value="ECO:0007669"/>
    <property type="project" value="UniProtKB-KW"/>
</dbReference>
<evidence type="ECO:0000256" key="3">
    <source>
        <dbReference type="PROSITE-ProRule" id="PRU00169"/>
    </source>
</evidence>
<dbReference type="Pfam" id="PF02954">
    <property type="entry name" value="HTH_8"/>
    <property type="match status" value="1"/>
</dbReference>
<dbReference type="Pfam" id="PF00072">
    <property type="entry name" value="Response_reg"/>
    <property type="match status" value="1"/>
</dbReference>
<dbReference type="PANTHER" id="PTHR44591">
    <property type="entry name" value="STRESS RESPONSE REGULATOR PROTEIN 1"/>
    <property type="match status" value="1"/>
</dbReference>
<dbReference type="PRINTS" id="PR01590">
    <property type="entry name" value="HTHFIS"/>
</dbReference>
<protein>
    <submittedName>
        <fullName evidence="5">Photosynthetic apparatus regulatory protein RegA</fullName>
    </submittedName>
</protein>